<proteinExistence type="predicted"/>
<feature type="region of interest" description="Disordered" evidence="1">
    <location>
        <begin position="1"/>
        <end position="31"/>
    </location>
</feature>
<evidence type="ECO:0000256" key="1">
    <source>
        <dbReference type="SAM" id="MobiDB-lite"/>
    </source>
</evidence>
<feature type="compositionally biased region" description="Polar residues" evidence="1">
    <location>
        <begin position="1"/>
        <end position="13"/>
    </location>
</feature>
<keyword evidence="3" id="KW-1185">Reference proteome</keyword>
<gene>
    <name evidence="2" type="ORF">M9Y10_024832</name>
</gene>
<organism evidence="2 3">
    <name type="scientific">Tritrichomonas musculus</name>
    <dbReference type="NCBI Taxonomy" id="1915356"/>
    <lineage>
        <taxon>Eukaryota</taxon>
        <taxon>Metamonada</taxon>
        <taxon>Parabasalia</taxon>
        <taxon>Tritrichomonadida</taxon>
        <taxon>Tritrichomonadidae</taxon>
        <taxon>Tritrichomonas</taxon>
    </lineage>
</organism>
<comment type="caution">
    <text evidence="2">The sequence shown here is derived from an EMBL/GenBank/DDBJ whole genome shotgun (WGS) entry which is preliminary data.</text>
</comment>
<sequence>MSSFSLGDGNSNMGRPDFRTDPNLSMEQKREIAGDNYLEAAYEMEKDLERIRASEKKAEIEREMSKNKSDSDIKEMVRILKEWRSQKSDKE</sequence>
<name>A0ABR2HBD6_9EUKA</name>
<evidence type="ECO:0000313" key="3">
    <source>
        <dbReference type="Proteomes" id="UP001470230"/>
    </source>
</evidence>
<protein>
    <recommendedName>
        <fullName evidence="4">CWF21 domain-containing protein</fullName>
    </recommendedName>
</protein>
<accession>A0ABR2HBD6</accession>
<dbReference type="EMBL" id="JAPFFF010000034">
    <property type="protein sequence ID" value="KAK8843762.1"/>
    <property type="molecule type" value="Genomic_DNA"/>
</dbReference>
<dbReference type="Proteomes" id="UP001470230">
    <property type="component" value="Unassembled WGS sequence"/>
</dbReference>
<evidence type="ECO:0008006" key="4">
    <source>
        <dbReference type="Google" id="ProtNLM"/>
    </source>
</evidence>
<reference evidence="2 3" key="1">
    <citation type="submission" date="2024-04" db="EMBL/GenBank/DDBJ databases">
        <title>Tritrichomonas musculus Genome.</title>
        <authorList>
            <person name="Alves-Ferreira E."/>
            <person name="Grigg M."/>
            <person name="Lorenzi H."/>
            <person name="Galac M."/>
        </authorList>
    </citation>
    <scope>NUCLEOTIDE SEQUENCE [LARGE SCALE GENOMIC DNA]</scope>
    <source>
        <strain evidence="2 3">EAF2021</strain>
    </source>
</reference>
<evidence type="ECO:0000313" key="2">
    <source>
        <dbReference type="EMBL" id="KAK8843762.1"/>
    </source>
</evidence>